<dbReference type="Proteomes" id="UP000011885">
    <property type="component" value="Unassembled WGS sequence"/>
</dbReference>
<name>M5TSW7_9BACT</name>
<dbReference type="EMBL" id="ANOH01000445">
    <property type="protein sequence ID" value="EMI52159.1"/>
    <property type="molecule type" value="Genomic_DNA"/>
</dbReference>
<dbReference type="AlphaFoldDB" id="M5TSW7"/>
<dbReference type="GO" id="GO:0052621">
    <property type="term" value="F:diguanylate cyclase activity"/>
    <property type="evidence" value="ECO:0007669"/>
    <property type="project" value="UniProtKB-EC"/>
</dbReference>
<proteinExistence type="predicted"/>
<keyword evidence="3" id="KW-0175">Coiled coil</keyword>
<dbReference type="NCBIfam" id="TIGR00254">
    <property type="entry name" value="GGDEF"/>
    <property type="match status" value="1"/>
</dbReference>
<dbReference type="PATRIC" id="fig|1263870.3.peg.6782"/>
<keyword evidence="4" id="KW-0472">Membrane</keyword>
<dbReference type="GO" id="GO:0005886">
    <property type="term" value="C:plasma membrane"/>
    <property type="evidence" value="ECO:0007669"/>
    <property type="project" value="TreeGrafter"/>
</dbReference>
<protein>
    <recommendedName>
        <fullName evidence="1">diguanylate cyclase</fullName>
        <ecNumber evidence="1">2.7.7.65</ecNumber>
    </recommendedName>
</protein>
<dbReference type="InterPro" id="IPR029787">
    <property type="entry name" value="Nucleotide_cyclase"/>
</dbReference>
<accession>M5TSW7</accession>
<dbReference type="Pfam" id="PF00990">
    <property type="entry name" value="GGDEF"/>
    <property type="match status" value="1"/>
</dbReference>
<sequence length="323" mass="35965">MNALLLIGSSILAVVLVLIGYWFGRRRPGRARTVELAPLVDEDDRQRIVGLLQSLARWTNEYSGNVSTYQSDLQQISNDVRQSLNAVQKERQSLGAKPGDAQMLGDARMMTLISQIMGTNEELQSRLHAAEKQLEEQTQQIESYLTEARTDGLTGLFNRRALDRKLDEMFSIYRGGGSSFVLILVDIDHFKSINDNYGHPVGDLVLQRIATILEANMSDAKIVARFGGEEFAILTDIPLRMAADRMNKLRKQIAEEPIQTGKDNISVTMSVGLSEPRDDLAIGPIVRRTDEALYCAKNRGRNRVYFNDGSGPQLVGAPEIARS</sequence>
<dbReference type="SMART" id="SM00267">
    <property type="entry name" value="GGDEF"/>
    <property type="match status" value="1"/>
</dbReference>
<evidence type="ECO:0000259" key="5">
    <source>
        <dbReference type="PROSITE" id="PS50887"/>
    </source>
</evidence>
<dbReference type="InterPro" id="IPR000160">
    <property type="entry name" value="GGDEF_dom"/>
</dbReference>
<evidence type="ECO:0000256" key="2">
    <source>
        <dbReference type="ARBA" id="ARBA00034247"/>
    </source>
</evidence>
<feature type="domain" description="GGDEF" evidence="5">
    <location>
        <begin position="178"/>
        <end position="309"/>
    </location>
</feature>
<evidence type="ECO:0000313" key="7">
    <source>
        <dbReference type="Proteomes" id="UP000011885"/>
    </source>
</evidence>
<dbReference type="Gene3D" id="3.30.70.270">
    <property type="match status" value="1"/>
</dbReference>
<dbReference type="GO" id="GO:0043709">
    <property type="term" value="P:cell adhesion involved in single-species biofilm formation"/>
    <property type="evidence" value="ECO:0007669"/>
    <property type="project" value="TreeGrafter"/>
</dbReference>
<evidence type="ECO:0000256" key="1">
    <source>
        <dbReference type="ARBA" id="ARBA00012528"/>
    </source>
</evidence>
<dbReference type="SUPFAM" id="SSF55073">
    <property type="entry name" value="Nucleotide cyclase"/>
    <property type="match status" value="1"/>
</dbReference>
<dbReference type="EC" id="2.7.7.65" evidence="1"/>
<reference evidence="6 7" key="1">
    <citation type="journal article" date="2013" name="Mar. Genomics">
        <title>Expression of sulfatases in Rhodopirellula baltica and the diversity of sulfatases in the genus Rhodopirellula.</title>
        <authorList>
            <person name="Wegner C.E."/>
            <person name="Richter-Heitmann T."/>
            <person name="Klindworth A."/>
            <person name="Klockow C."/>
            <person name="Richter M."/>
            <person name="Achstetter T."/>
            <person name="Glockner F.O."/>
            <person name="Harder J."/>
        </authorList>
    </citation>
    <scope>NUCLEOTIDE SEQUENCE [LARGE SCALE GENOMIC DNA]</scope>
    <source>
        <strain evidence="6 7">SM41</strain>
    </source>
</reference>
<keyword evidence="4" id="KW-0812">Transmembrane</keyword>
<gene>
    <name evidence="6" type="ORF">RSSM_06399</name>
</gene>
<dbReference type="CDD" id="cd01949">
    <property type="entry name" value="GGDEF"/>
    <property type="match status" value="1"/>
</dbReference>
<dbReference type="InterPro" id="IPR050469">
    <property type="entry name" value="Diguanylate_Cyclase"/>
</dbReference>
<keyword evidence="7" id="KW-1185">Reference proteome</keyword>
<dbReference type="InterPro" id="IPR043128">
    <property type="entry name" value="Rev_trsase/Diguanyl_cyclase"/>
</dbReference>
<keyword evidence="4" id="KW-1133">Transmembrane helix</keyword>
<dbReference type="GO" id="GO:1902201">
    <property type="term" value="P:negative regulation of bacterial-type flagellum-dependent cell motility"/>
    <property type="evidence" value="ECO:0007669"/>
    <property type="project" value="TreeGrafter"/>
</dbReference>
<comment type="catalytic activity">
    <reaction evidence="2">
        <text>2 GTP = 3',3'-c-di-GMP + 2 diphosphate</text>
        <dbReference type="Rhea" id="RHEA:24898"/>
        <dbReference type="ChEBI" id="CHEBI:33019"/>
        <dbReference type="ChEBI" id="CHEBI:37565"/>
        <dbReference type="ChEBI" id="CHEBI:58805"/>
        <dbReference type="EC" id="2.7.7.65"/>
    </reaction>
</comment>
<dbReference type="PANTHER" id="PTHR45138">
    <property type="entry name" value="REGULATORY COMPONENTS OF SENSORY TRANSDUCTION SYSTEM"/>
    <property type="match status" value="1"/>
</dbReference>
<evidence type="ECO:0000256" key="4">
    <source>
        <dbReference type="SAM" id="Phobius"/>
    </source>
</evidence>
<comment type="caution">
    <text evidence="6">The sequence shown here is derived from an EMBL/GenBank/DDBJ whole genome shotgun (WGS) entry which is preliminary data.</text>
</comment>
<dbReference type="PROSITE" id="PS50887">
    <property type="entry name" value="GGDEF"/>
    <property type="match status" value="1"/>
</dbReference>
<evidence type="ECO:0000256" key="3">
    <source>
        <dbReference type="SAM" id="Coils"/>
    </source>
</evidence>
<dbReference type="PANTHER" id="PTHR45138:SF9">
    <property type="entry name" value="DIGUANYLATE CYCLASE DGCM-RELATED"/>
    <property type="match status" value="1"/>
</dbReference>
<organism evidence="6 7">
    <name type="scientific">Rhodopirellula sallentina SM41</name>
    <dbReference type="NCBI Taxonomy" id="1263870"/>
    <lineage>
        <taxon>Bacteria</taxon>
        <taxon>Pseudomonadati</taxon>
        <taxon>Planctomycetota</taxon>
        <taxon>Planctomycetia</taxon>
        <taxon>Pirellulales</taxon>
        <taxon>Pirellulaceae</taxon>
        <taxon>Rhodopirellula</taxon>
    </lineage>
</organism>
<feature type="transmembrane region" description="Helical" evidence="4">
    <location>
        <begin position="6"/>
        <end position="24"/>
    </location>
</feature>
<feature type="coiled-coil region" evidence="3">
    <location>
        <begin position="113"/>
        <end position="147"/>
    </location>
</feature>
<evidence type="ECO:0000313" key="6">
    <source>
        <dbReference type="EMBL" id="EMI52159.1"/>
    </source>
</evidence>
<dbReference type="FunFam" id="3.30.70.270:FF:000001">
    <property type="entry name" value="Diguanylate cyclase domain protein"/>
    <property type="match status" value="1"/>
</dbReference>